<dbReference type="Proteomes" id="UP000182737">
    <property type="component" value="Unassembled WGS sequence"/>
</dbReference>
<dbReference type="EMBL" id="FORI01000004">
    <property type="protein sequence ID" value="SFI70459.1"/>
    <property type="molecule type" value="Genomic_DNA"/>
</dbReference>
<evidence type="ECO:0000313" key="2">
    <source>
        <dbReference type="Proteomes" id="UP000182737"/>
    </source>
</evidence>
<reference evidence="2" key="1">
    <citation type="submission" date="2016-10" db="EMBL/GenBank/DDBJ databases">
        <authorList>
            <person name="Varghese N."/>
            <person name="Submissions S."/>
        </authorList>
    </citation>
    <scope>NUCLEOTIDE SEQUENCE [LARGE SCALE GENOMIC DNA]</scope>
    <source>
        <strain evidence="2">XBD1002</strain>
    </source>
</reference>
<organism evidence="1 2">
    <name type="scientific">Treponema bryantii</name>
    <dbReference type="NCBI Taxonomy" id="163"/>
    <lineage>
        <taxon>Bacteria</taxon>
        <taxon>Pseudomonadati</taxon>
        <taxon>Spirochaetota</taxon>
        <taxon>Spirochaetia</taxon>
        <taxon>Spirochaetales</taxon>
        <taxon>Treponemataceae</taxon>
        <taxon>Treponema</taxon>
    </lineage>
</organism>
<gene>
    <name evidence="1" type="ORF">SAMN04487775_104227</name>
</gene>
<dbReference type="OrthoDB" id="4956084at2"/>
<dbReference type="RefSeq" id="WP_074931320.1">
    <property type="nucleotide sequence ID" value="NZ_FORI01000004.1"/>
</dbReference>
<dbReference type="InterPro" id="IPR008878">
    <property type="entry name" value="Transposase_IS66_Orf2"/>
</dbReference>
<keyword evidence="2" id="KW-1185">Reference proteome</keyword>
<dbReference type="Pfam" id="PF05717">
    <property type="entry name" value="TnpB_IS66"/>
    <property type="match status" value="1"/>
</dbReference>
<dbReference type="NCBIfam" id="NF033819">
    <property type="entry name" value="IS66_TnpB"/>
    <property type="match status" value="1"/>
</dbReference>
<proteinExistence type="predicted"/>
<accession>A0A1I3KD68</accession>
<name>A0A1I3KD68_9SPIR</name>
<dbReference type="AlphaFoldDB" id="A0A1I3KD68"/>
<evidence type="ECO:0000313" key="1">
    <source>
        <dbReference type="EMBL" id="SFI70459.1"/>
    </source>
</evidence>
<dbReference type="PANTHER" id="PTHR36455:SF1">
    <property type="entry name" value="BLR8292 PROTEIN"/>
    <property type="match status" value="1"/>
</dbReference>
<sequence length="115" mass="13624">MKFDFTNTRIFLRPGTTNMRISKERIIHVISDIMKQDPFSGAVFMFCNGQRKHLKLVWWDTNGFWIAQKILEKGQWPWPDTAEEAKEIKIDEVIMLLKGIDFFCAYEAMKFESID</sequence>
<dbReference type="PANTHER" id="PTHR36455">
    <property type="match status" value="1"/>
</dbReference>
<protein>
    <submittedName>
        <fullName evidence="1">IS66 Orf2 like protein</fullName>
    </submittedName>
</protein>